<dbReference type="AlphaFoldDB" id="A0A1Q3CZ46"/>
<evidence type="ECO:0000313" key="3">
    <source>
        <dbReference type="Proteomes" id="UP000187406"/>
    </source>
</evidence>
<accession>A0A1Q3CZ46</accession>
<dbReference type="EMBL" id="BDDD01003589">
    <property type="protein sequence ID" value="GAV85489.1"/>
    <property type="molecule type" value="Genomic_DNA"/>
</dbReference>
<evidence type="ECO:0000313" key="2">
    <source>
        <dbReference type="EMBL" id="GAV85489.1"/>
    </source>
</evidence>
<proteinExistence type="predicted"/>
<keyword evidence="3" id="KW-1185">Reference proteome</keyword>
<name>A0A1Q3CZ46_CEPFO</name>
<feature type="domain" description="Reverse transcriptase zinc-binding" evidence="1">
    <location>
        <begin position="43"/>
        <end position="127"/>
    </location>
</feature>
<protein>
    <submittedName>
        <fullName evidence="2">Zf-RVT domain-containing protein</fullName>
    </submittedName>
</protein>
<dbReference type="InterPro" id="IPR026960">
    <property type="entry name" value="RVT-Znf"/>
</dbReference>
<dbReference type="Proteomes" id="UP000187406">
    <property type="component" value="Unassembled WGS sequence"/>
</dbReference>
<sequence length="160" mass="18573">MIWECEWCWPQVPGELLLQPRVRNIPISSSLNSIHWDKVGEAFSTTRAFQGIRARSSIVAWHDIVWHPKRIPKHAFSLWLALRGAHRTRNKLLAMGVVQSAMCVFHCGETESTEHIFFQCPFLAKVWREVLSSCNIPRPILPWVDEVQWMSTHAKGNEFQ</sequence>
<dbReference type="OrthoDB" id="1244840at2759"/>
<reference evidence="3" key="1">
    <citation type="submission" date="2016-04" db="EMBL/GenBank/DDBJ databases">
        <title>Cephalotus genome sequencing.</title>
        <authorList>
            <person name="Fukushima K."/>
            <person name="Hasebe M."/>
            <person name="Fang X."/>
        </authorList>
    </citation>
    <scope>NUCLEOTIDE SEQUENCE [LARGE SCALE GENOMIC DNA]</scope>
    <source>
        <strain evidence="3">cv. St1</strain>
    </source>
</reference>
<organism evidence="2 3">
    <name type="scientific">Cephalotus follicularis</name>
    <name type="common">Albany pitcher plant</name>
    <dbReference type="NCBI Taxonomy" id="3775"/>
    <lineage>
        <taxon>Eukaryota</taxon>
        <taxon>Viridiplantae</taxon>
        <taxon>Streptophyta</taxon>
        <taxon>Embryophyta</taxon>
        <taxon>Tracheophyta</taxon>
        <taxon>Spermatophyta</taxon>
        <taxon>Magnoliopsida</taxon>
        <taxon>eudicotyledons</taxon>
        <taxon>Gunneridae</taxon>
        <taxon>Pentapetalae</taxon>
        <taxon>rosids</taxon>
        <taxon>fabids</taxon>
        <taxon>Oxalidales</taxon>
        <taxon>Cephalotaceae</taxon>
        <taxon>Cephalotus</taxon>
    </lineage>
</organism>
<comment type="caution">
    <text evidence="2">The sequence shown here is derived from an EMBL/GenBank/DDBJ whole genome shotgun (WGS) entry which is preliminary data.</text>
</comment>
<dbReference type="InParanoid" id="A0A1Q3CZ46"/>
<evidence type="ECO:0000259" key="1">
    <source>
        <dbReference type="Pfam" id="PF13966"/>
    </source>
</evidence>
<dbReference type="Pfam" id="PF13966">
    <property type="entry name" value="zf-RVT"/>
    <property type="match status" value="1"/>
</dbReference>
<gene>
    <name evidence="2" type="ORF">CFOL_v3_28925</name>
</gene>